<dbReference type="Gene3D" id="1.10.1740.10">
    <property type="match status" value="1"/>
</dbReference>
<dbReference type="InterPro" id="IPR014284">
    <property type="entry name" value="RNA_pol_sigma-70_dom"/>
</dbReference>
<proteinExistence type="inferred from homology"/>
<dbReference type="SUPFAM" id="SSF88946">
    <property type="entry name" value="Sigma2 domain of RNA polymerase sigma factors"/>
    <property type="match status" value="1"/>
</dbReference>
<dbReference type="CDD" id="cd06171">
    <property type="entry name" value="Sigma70_r4"/>
    <property type="match status" value="1"/>
</dbReference>
<dbReference type="SUPFAM" id="SSF88659">
    <property type="entry name" value="Sigma3 and sigma4 domains of RNA polymerase sigma factors"/>
    <property type="match status" value="1"/>
</dbReference>
<comment type="similarity">
    <text evidence="1">Belongs to the sigma-70 factor family. ECF subfamily.</text>
</comment>
<keyword evidence="8" id="KW-1185">Reference proteome</keyword>
<evidence type="ECO:0000313" key="7">
    <source>
        <dbReference type="EMBL" id="NYA70993.1"/>
    </source>
</evidence>
<dbReference type="GO" id="GO:0006352">
    <property type="term" value="P:DNA-templated transcription initiation"/>
    <property type="evidence" value="ECO:0007669"/>
    <property type="project" value="InterPro"/>
</dbReference>
<dbReference type="AlphaFoldDB" id="A0A7Y8Y2Z8"/>
<dbReference type="GO" id="GO:0016987">
    <property type="term" value="F:sigma factor activity"/>
    <property type="evidence" value="ECO:0007669"/>
    <property type="project" value="UniProtKB-KW"/>
</dbReference>
<comment type="caution">
    <text evidence="7">The sequence shown here is derived from an EMBL/GenBank/DDBJ whole genome shotgun (WGS) entry which is preliminary data.</text>
</comment>
<evidence type="ECO:0000256" key="1">
    <source>
        <dbReference type="ARBA" id="ARBA00010641"/>
    </source>
</evidence>
<evidence type="ECO:0000259" key="6">
    <source>
        <dbReference type="Pfam" id="PF08281"/>
    </source>
</evidence>
<reference evidence="7 8" key="1">
    <citation type="submission" date="2020-07" db="EMBL/GenBank/DDBJ databases">
        <authorList>
            <person name="Sun Q."/>
        </authorList>
    </citation>
    <scope>NUCLEOTIDE SEQUENCE [LARGE SCALE GENOMIC DNA]</scope>
    <source>
        <strain evidence="7 8">MAH-1</strain>
    </source>
</reference>
<keyword evidence="4" id="KW-0804">Transcription</keyword>
<gene>
    <name evidence="7" type="ORF">HZF10_08690</name>
</gene>
<feature type="domain" description="RNA polymerase sigma-70 region 2" evidence="5">
    <location>
        <begin position="19"/>
        <end position="82"/>
    </location>
</feature>
<accession>A0A7Y8Y2Z8</accession>
<dbReference type="Gene3D" id="1.10.10.10">
    <property type="entry name" value="Winged helix-like DNA-binding domain superfamily/Winged helix DNA-binding domain"/>
    <property type="match status" value="1"/>
</dbReference>
<keyword evidence="3" id="KW-0731">Sigma factor</keyword>
<dbReference type="EMBL" id="JACBJI010000003">
    <property type="protein sequence ID" value="NYA70993.1"/>
    <property type="molecule type" value="Genomic_DNA"/>
</dbReference>
<evidence type="ECO:0000313" key="8">
    <source>
        <dbReference type="Proteomes" id="UP000535020"/>
    </source>
</evidence>
<dbReference type="Pfam" id="PF04542">
    <property type="entry name" value="Sigma70_r2"/>
    <property type="match status" value="1"/>
</dbReference>
<dbReference type="PANTHER" id="PTHR43133">
    <property type="entry name" value="RNA POLYMERASE ECF-TYPE SIGMA FACTO"/>
    <property type="match status" value="1"/>
</dbReference>
<dbReference type="Proteomes" id="UP000535020">
    <property type="component" value="Unassembled WGS sequence"/>
</dbReference>
<keyword evidence="2" id="KW-0805">Transcription regulation</keyword>
<organism evidence="7 8">
    <name type="scientific">Flavobacterium agri</name>
    <dbReference type="NCBI Taxonomy" id="2743471"/>
    <lineage>
        <taxon>Bacteria</taxon>
        <taxon>Pseudomonadati</taxon>
        <taxon>Bacteroidota</taxon>
        <taxon>Flavobacteriia</taxon>
        <taxon>Flavobacteriales</taxon>
        <taxon>Flavobacteriaceae</taxon>
        <taxon>Flavobacterium</taxon>
    </lineage>
</organism>
<protein>
    <submittedName>
        <fullName evidence="7">Sigma-70 family RNA polymerase sigma factor</fullName>
    </submittedName>
</protein>
<dbReference type="InterPro" id="IPR013325">
    <property type="entry name" value="RNA_pol_sigma_r2"/>
</dbReference>
<evidence type="ECO:0000256" key="4">
    <source>
        <dbReference type="ARBA" id="ARBA00023163"/>
    </source>
</evidence>
<dbReference type="InterPro" id="IPR036388">
    <property type="entry name" value="WH-like_DNA-bd_sf"/>
</dbReference>
<dbReference type="PANTHER" id="PTHR43133:SF46">
    <property type="entry name" value="RNA POLYMERASE SIGMA-70 FACTOR ECF SUBFAMILY"/>
    <property type="match status" value="1"/>
</dbReference>
<dbReference type="InterPro" id="IPR013324">
    <property type="entry name" value="RNA_pol_sigma_r3/r4-like"/>
</dbReference>
<name>A0A7Y8Y2Z8_9FLAO</name>
<dbReference type="NCBIfam" id="TIGR02937">
    <property type="entry name" value="sigma70-ECF"/>
    <property type="match status" value="1"/>
</dbReference>
<dbReference type="InterPro" id="IPR013249">
    <property type="entry name" value="RNA_pol_sigma70_r4_t2"/>
</dbReference>
<sequence length="173" mass="19694">MDNCSLQGVCEENLFSSIFRQQARSLRNYLLYKFGDEEKANDVTQDAFAKLWENCADVPQEKAKSYLYTVANNAALNKIAHKKVVLAYAQNTTARAVTTESPEFLYEEEEFRDRLQRAISNLSEGQRTAFLMNRIDGKKYHEIAEILDISVKAVEKRISGALVSLRNEIGFGK</sequence>
<evidence type="ECO:0000259" key="5">
    <source>
        <dbReference type="Pfam" id="PF04542"/>
    </source>
</evidence>
<feature type="domain" description="RNA polymerase sigma factor 70 region 4 type 2" evidence="6">
    <location>
        <begin position="113"/>
        <end position="162"/>
    </location>
</feature>
<dbReference type="InterPro" id="IPR039425">
    <property type="entry name" value="RNA_pol_sigma-70-like"/>
</dbReference>
<evidence type="ECO:0000256" key="2">
    <source>
        <dbReference type="ARBA" id="ARBA00023015"/>
    </source>
</evidence>
<dbReference type="Pfam" id="PF08281">
    <property type="entry name" value="Sigma70_r4_2"/>
    <property type="match status" value="1"/>
</dbReference>
<dbReference type="InterPro" id="IPR007627">
    <property type="entry name" value="RNA_pol_sigma70_r2"/>
</dbReference>
<dbReference type="GO" id="GO:0003677">
    <property type="term" value="F:DNA binding"/>
    <property type="evidence" value="ECO:0007669"/>
    <property type="project" value="InterPro"/>
</dbReference>
<evidence type="ECO:0000256" key="3">
    <source>
        <dbReference type="ARBA" id="ARBA00023082"/>
    </source>
</evidence>